<feature type="chain" id="PRO_5037953456" description="Secreted protein" evidence="2">
    <location>
        <begin position="17"/>
        <end position="177"/>
    </location>
</feature>
<sequence>MKGLILLGLVVAAASADEIDPLEAKFASPSLSANTSMLANSSLPTFSSQSEFASTSVSFAGSNAFGSGSASSNVDTTILDEEDTSDSAASNSTDNVMVGDSESGSNGSVEIIIESDKSTDSEFSSSESATGVPPFNSYTDSSSGPSYNSSSSSEAVSIQLATLQASTFIVVAISVLM</sequence>
<reference evidence="3 4" key="1">
    <citation type="journal article" date="2021" name="Genome Biol.">
        <title>AFLAP: assembly-free linkage analysis pipeline using k-mers from genome sequencing data.</title>
        <authorList>
            <person name="Fletcher K."/>
            <person name="Zhang L."/>
            <person name="Gil J."/>
            <person name="Han R."/>
            <person name="Cavanaugh K."/>
            <person name="Michelmore R."/>
        </authorList>
    </citation>
    <scope>NUCLEOTIDE SEQUENCE [LARGE SCALE GENOMIC DNA]</scope>
    <source>
        <strain evidence="3 4">SF5</strain>
    </source>
</reference>
<evidence type="ECO:0000313" key="3">
    <source>
        <dbReference type="EMBL" id="TDH67456.1"/>
    </source>
</evidence>
<accession>A0A976ID88</accession>
<dbReference type="Proteomes" id="UP000294530">
    <property type="component" value="Unassembled WGS sequence"/>
</dbReference>
<gene>
    <name evidence="3" type="ORF">CCR75_005966</name>
</gene>
<feature type="signal peptide" evidence="2">
    <location>
        <begin position="1"/>
        <end position="16"/>
    </location>
</feature>
<protein>
    <recommendedName>
        <fullName evidence="5">Secreted protein</fullName>
    </recommendedName>
</protein>
<dbReference type="EMBL" id="SHOA02000013">
    <property type="protein sequence ID" value="TDH67456.1"/>
    <property type="molecule type" value="Genomic_DNA"/>
</dbReference>
<dbReference type="AlphaFoldDB" id="A0A976ID88"/>
<name>A0A976ID88_BRELC</name>
<feature type="compositionally biased region" description="Low complexity" evidence="1">
    <location>
        <begin position="86"/>
        <end position="95"/>
    </location>
</feature>
<proteinExistence type="predicted"/>
<evidence type="ECO:0008006" key="5">
    <source>
        <dbReference type="Google" id="ProtNLM"/>
    </source>
</evidence>
<evidence type="ECO:0000256" key="1">
    <source>
        <dbReference type="SAM" id="MobiDB-lite"/>
    </source>
</evidence>
<feature type="region of interest" description="Disordered" evidence="1">
    <location>
        <begin position="66"/>
        <end position="151"/>
    </location>
</feature>
<dbReference type="RefSeq" id="XP_067816955.1">
    <property type="nucleotide sequence ID" value="XM_067964040.1"/>
</dbReference>
<feature type="compositionally biased region" description="Low complexity" evidence="1">
    <location>
        <begin position="137"/>
        <end position="151"/>
    </location>
</feature>
<dbReference type="KEGG" id="blac:94349711"/>
<organism evidence="3 4">
    <name type="scientific">Bremia lactucae</name>
    <name type="common">Lettuce downy mildew</name>
    <dbReference type="NCBI Taxonomy" id="4779"/>
    <lineage>
        <taxon>Eukaryota</taxon>
        <taxon>Sar</taxon>
        <taxon>Stramenopiles</taxon>
        <taxon>Oomycota</taxon>
        <taxon>Peronosporomycetes</taxon>
        <taxon>Peronosporales</taxon>
        <taxon>Peronosporaceae</taxon>
        <taxon>Bremia</taxon>
    </lineage>
</organism>
<evidence type="ECO:0000313" key="4">
    <source>
        <dbReference type="Proteomes" id="UP000294530"/>
    </source>
</evidence>
<keyword evidence="2" id="KW-0732">Signal</keyword>
<comment type="caution">
    <text evidence="3">The sequence shown here is derived from an EMBL/GenBank/DDBJ whole genome shotgun (WGS) entry which is preliminary data.</text>
</comment>
<dbReference type="GeneID" id="94349711"/>
<evidence type="ECO:0000256" key="2">
    <source>
        <dbReference type="SAM" id="SignalP"/>
    </source>
</evidence>
<keyword evidence="4" id="KW-1185">Reference proteome</keyword>